<keyword evidence="2" id="KW-0732">Signal</keyword>
<dbReference type="Pfam" id="PF01425">
    <property type="entry name" value="Amidase"/>
    <property type="match status" value="1"/>
</dbReference>
<feature type="signal peptide" evidence="2">
    <location>
        <begin position="1"/>
        <end position="37"/>
    </location>
</feature>
<dbReference type="InterPro" id="IPR023631">
    <property type="entry name" value="Amidase_dom"/>
</dbReference>
<dbReference type="EMBL" id="MUYF01000003">
    <property type="protein sequence ID" value="OOL81322.1"/>
    <property type="molecule type" value="Genomic_DNA"/>
</dbReference>
<name>A0A1S8KNR3_9LACT</name>
<dbReference type="SUPFAM" id="SSF75304">
    <property type="entry name" value="Amidase signature (AS) enzymes"/>
    <property type="match status" value="1"/>
</dbReference>
<dbReference type="Proteomes" id="UP000190409">
    <property type="component" value="Unassembled WGS sequence"/>
</dbReference>
<evidence type="ECO:0000259" key="3">
    <source>
        <dbReference type="Pfam" id="PF01425"/>
    </source>
</evidence>
<evidence type="ECO:0000313" key="5">
    <source>
        <dbReference type="Proteomes" id="UP000190409"/>
    </source>
</evidence>
<dbReference type="PANTHER" id="PTHR43372:SF4">
    <property type="entry name" value="FATTY-ACID AMIDE HYDROLASE 2"/>
    <property type="match status" value="1"/>
</dbReference>
<feature type="domain" description="Amidase" evidence="3">
    <location>
        <begin position="219"/>
        <end position="344"/>
    </location>
</feature>
<dbReference type="InterPro" id="IPR052739">
    <property type="entry name" value="FAAH2"/>
</dbReference>
<evidence type="ECO:0000256" key="1">
    <source>
        <dbReference type="SAM" id="MobiDB-lite"/>
    </source>
</evidence>
<proteinExistence type="predicted"/>
<accession>A0A1S8KNR3</accession>
<sequence length="350" mass="37914">MKEQSRMYGLKKRIILSVSAATLSAAGLLLNDGAVQAAEEPSGEPAVEAVVNQSEESHVAGADFSAVDETGADSEGTPDYAPIEETESIRSLAAELREHDAIVAEAAKVAQEERPVVAEKEEKVSEEVPVDESAEIIEENKDENTAENTSETIPDVEAVAEVNSEVEDEVEVEPGTAIKAESGTNNEKPFQLTKEIYRQAGAREMSRWVREGKTTPEALVNMAYEIIAETDPQLNNIVALTKENALKKARELKDTGQPFYGVPMLFKGLGHALEGTPNSNGLVSQKDNLVKRDARRARLMQEAGFIGIGTTTFPQFGWINVTNSDLYGNTHNPWNTAYNPGGSSVDLQLV</sequence>
<comment type="caution">
    <text evidence="4">The sequence shown here is derived from an EMBL/GenBank/DDBJ whole genome shotgun (WGS) entry which is preliminary data.</text>
</comment>
<dbReference type="Gene3D" id="3.90.1300.10">
    <property type="entry name" value="Amidase signature (AS) domain"/>
    <property type="match status" value="1"/>
</dbReference>
<dbReference type="GO" id="GO:0012505">
    <property type="term" value="C:endomembrane system"/>
    <property type="evidence" value="ECO:0007669"/>
    <property type="project" value="TreeGrafter"/>
</dbReference>
<feature type="chain" id="PRO_5012616762" description="Amidase domain-containing protein" evidence="2">
    <location>
        <begin position="38"/>
        <end position="350"/>
    </location>
</feature>
<gene>
    <name evidence="4" type="ORF">BWX42_05900</name>
</gene>
<dbReference type="InterPro" id="IPR036928">
    <property type="entry name" value="AS_sf"/>
</dbReference>
<evidence type="ECO:0000256" key="2">
    <source>
        <dbReference type="SAM" id="SignalP"/>
    </source>
</evidence>
<dbReference type="PANTHER" id="PTHR43372">
    <property type="entry name" value="FATTY-ACID AMIDE HYDROLASE"/>
    <property type="match status" value="1"/>
</dbReference>
<organism evidence="4 5">
    <name type="scientific">Dolosigranulum pigrum</name>
    <dbReference type="NCBI Taxonomy" id="29394"/>
    <lineage>
        <taxon>Bacteria</taxon>
        <taxon>Bacillati</taxon>
        <taxon>Bacillota</taxon>
        <taxon>Bacilli</taxon>
        <taxon>Lactobacillales</taxon>
        <taxon>Carnobacteriaceae</taxon>
        <taxon>Dolosigranulum</taxon>
    </lineage>
</organism>
<dbReference type="AlphaFoldDB" id="A0A1S8KNR3"/>
<protein>
    <recommendedName>
        <fullName evidence="3">Amidase domain-containing protein</fullName>
    </recommendedName>
</protein>
<evidence type="ECO:0000313" key="4">
    <source>
        <dbReference type="EMBL" id="OOL81322.1"/>
    </source>
</evidence>
<feature type="region of interest" description="Disordered" evidence="1">
    <location>
        <begin position="54"/>
        <end position="79"/>
    </location>
</feature>
<reference evidence="4 5" key="1">
    <citation type="submission" date="2017-01" db="EMBL/GenBank/DDBJ databases">
        <title>Complete Genome Sequence of Dolosigranulum pigrum isolated from a Patient with interstitial lung disease.</title>
        <authorList>
            <person name="Mukhopadhyay R."/>
            <person name="Joaquin J."/>
            <person name="Hogue R."/>
            <person name="Fitzgerald S."/>
            <person name="Jospin G."/>
            <person name="Eisen J.A."/>
            <person name="Chaturvedi V."/>
        </authorList>
    </citation>
    <scope>NUCLEOTIDE SEQUENCE [LARGE SCALE GENOMIC DNA]</scope>
    <source>
        <strain evidence="4 5">15S00348</strain>
    </source>
</reference>